<feature type="compositionally biased region" description="Basic and acidic residues" evidence="1">
    <location>
        <begin position="73"/>
        <end position="89"/>
    </location>
</feature>
<comment type="caution">
    <text evidence="2">The sequence shown here is derived from an EMBL/GenBank/DDBJ whole genome shotgun (WGS) entry which is preliminary data.</text>
</comment>
<gene>
    <name evidence="2" type="ORF">Tco_0876889</name>
</gene>
<feature type="region of interest" description="Disordered" evidence="1">
    <location>
        <begin position="64"/>
        <end position="108"/>
    </location>
</feature>
<dbReference type="Proteomes" id="UP001151760">
    <property type="component" value="Unassembled WGS sequence"/>
</dbReference>
<evidence type="ECO:0000313" key="2">
    <source>
        <dbReference type="EMBL" id="GJT18183.1"/>
    </source>
</evidence>
<reference evidence="2" key="2">
    <citation type="submission" date="2022-01" db="EMBL/GenBank/DDBJ databases">
        <authorList>
            <person name="Yamashiro T."/>
            <person name="Shiraishi A."/>
            <person name="Satake H."/>
            <person name="Nakayama K."/>
        </authorList>
    </citation>
    <scope>NUCLEOTIDE SEQUENCE</scope>
</reference>
<accession>A0ABQ5BX09</accession>
<sequence length="253" mass="28290">MIVDIEDDIMDPVMQCTTLPIHSSFSQKKLVSFVTEIHTLSIDILLRDYALIVKGLIVSSTSTSKDASQSQHKSSDKSVHAEEPSHTIEDSGMQQDQEFFTGDNDEQPTDKEISQAALAEEPPTSFDEFNDTSFDFSVFVMNQLKIPNLTQEILEVILFYNGLDVLTRQILDSRGVVPTKTTADTKTAIQEMAEYSQKWHNGTSRGRSIETSDGLAAIQAQLNNLRREIKKVNEKVYVAQVGCEQCKDPITKP</sequence>
<proteinExistence type="predicted"/>
<keyword evidence="3" id="KW-1185">Reference proteome</keyword>
<organism evidence="2 3">
    <name type="scientific">Tanacetum coccineum</name>
    <dbReference type="NCBI Taxonomy" id="301880"/>
    <lineage>
        <taxon>Eukaryota</taxon>
        <taxon>Viridiplantae</taxon>
        <taxon>Streptophyta</taxon>
        <taxon>Embryophyta</taxon>
        <taxon>Tracheophyta</taxon>
        <taxon>Spermatophyta</taxon>
        <taxon>Magnoliopsida</taxon>
        <taxon>eudicotyledons</taxon>
        <taxon>Gunneridae</taxon>
        <taxon>Pentapetalae</taxon>
        <taxon>asterids</taxon>
        <taxon>campanulids</taxon>
        <taxon>Asterales</taxon>
        <taxon>Asteraceae</taxon>
        <taxon>Asteroideae</taxon>
        <taxon>Anthemideae</taxon>
        <taxon>Anthemidinae</taxon>
        <taxon>Tanacetum</taxon>
    </lineage>
</organism>
<reference evidence="2" key="1">
    <citation type="journal article" date="2022" name="Int. J. Mol. Sci.">
        <title>Draft Genome of Tanacetum Coccineum: Genomic Comparison of Closely Related Tanacetum-Family Plants.</title>
        <authorList>
            <person name="Yamashiro T."/>
            <person name="Shiraishi A."/>
            <person name="Nakayama K."/>
            <person name="Satake H."/>
        </authorList>
    </citation>
    <scope>NUCLEOTIDE SEQUENCE</scope>
</reference>
<evidence type="ECO:0000313" key="3">
    <source>
        <dbReference type="Proteomes" id="UP001151760"/>
    </source>
</evidence>
<dbReference type="EMBL" id="BQNB010013619">
    <property type="protein sequence ID" value="GJT18183.1"/>
    <property type="molecule type" value="Genomic_DNA"/>
</dbReference>
<evidence type="ECO:0000256" key="1">
    <source>
        <dbReference type="SAM" id="MobiDB-lite"/>
    </source>
</evidence>
<protein>
    <submittedName>
        <fullName evidence="2">Uncharacterized protein</fullName>
    </submittedName>
</protein>
<name>A0ABQ5BX09_9ASTR</name>